<evidence type="ECO:0000313" key="10">
    <source>
        <dbReference type="Proteomes" id="UP000193010"/>
    </source>
</evidence>
<evidence type="ECO:0000259" key="8">
    <source>
        <dbReference type="Pfam" id="PF03176"/>
    </source>
</evidence>
<dbReference type="SUPFAM" id="SSF82866">
    <property type="entry name" value="Multidrug efflux transporter AcrB transmembrane domain"/>
    <property type="match status" value="2"/>
</dbReference>
<dbReference type="GO" id="GO:0005886">
    <property type="term" value="C:plasma membrane"/>
    <property type="evidence" value="ECO:0007669"/>
    <property type="project" value="UniProtKB-SubCell"/>
</dbReference>
<feature type="transmembrane region" description="Helical" evidence="7">
    <location>
        <begin position="320"/>
        <end position="344"/>
    </location>
</feature>
<dbReference type="InterPro" id="IPR050545">
    <property type="entry name" value="Mycobact_MmpL"/>
</dbReference>
<dbReference type="Pfam" id="PF03176">
    <property type="entry name" value="MMPL"/>
    <property type="match status" value="2"/>
</dbReference>
<keyword evidence="10" id="KW-1185">Reference proteome</keyword>
<sequence length="986" mass="107355">MRWLASAAHSGAAAADRWCPSSDLRFGDVGMTDVGPGRPLLPRLIRWCAVPIIIGWVALTVVVNMIAPQLEVVGERHAAPMAPMDAPSMKAMMRLGHNFQEFDSNSTVTIVLEGQQELAAAAHHYYDSIISQLKQDPRHVQHIQDFWSDRLTAAGVQSADGKGAYVILNLAGEQGTTLSNESVEAVREVVARTPAPPGVKAYVTGSTAHSSDEYMIGNASMNKITLFTLAAIAIMLFLVYRSIAATLIQLFMTLIELAVSRGVIAVLGNYGLIELAVFATALLTMLGIAAGTDYGIFLIGRYREARAAGEDRETAYYTTFHGVTPVVLGSGLTIAGATFCLVFTRLPWFTTMGVPVAIGMLVVVAAALTLGPAVLVVATRFGLLEPKASGGGRLWRRVGTAVVRWPAPILAMSTVAVLIGMIGLPGYKTLYSERYYLPDSAPGNLGYAAAQRHFSEGRLNPDLLMIEADHDMRNPADMLVLDRVAKNVIRVHGIVMVQDITRPLGIPIEHSSIPFLNSMQSQTTMQNMAFLKQRMADILKMADEQQVAIDYMERLYDITNRLANATDDTARDSAETAAITDGLRDHIADFEDTWRPVRNYFYWDKHCFDIPVCWSIRSLFDGLDGIDQLDEQLHKLTADIKRTDALTHQTAELLPPMIASMKTTRGLTLASHSTFQAMINQMEAMSNTGIVMGQSFDASRNDDFFYLPPEAFENAEFQRGLKMFLSPDGKSARFFINHEGDPATPEGISRVDAERTAAQEGLKQSSLSGAKVYLGGTAATYKDMHDGNIYDLMITSVASLTLIFMIMLVLTRSLVAALVIVATAASSIAASIGLSVLIWQDLFGIRMHFSVMLFAVIVLLAVGADYNLLLVHRIRHEIHAGLKTGTIRAMAGTGAVVTSAGLVFAFTMAAMLGSDDRIVAQMGATIALGLLLDTLVVRTLFMPSIATLLGRWFWWPQIVHPRGADNVRRPKATCVDTPTLSIPARQ</sequence>
<accession>A0A1X1UCC0</accession>
<evidence type="ECO:0000313" key="9">
    <source>
        <dbReference type="EMBL" id="ORV54378.1"/>
    </source>
</evidence>
<comment type="subcellular location">
    <subcellularLocation>
        <location evidence="1">Cell membrane</location>
        <topology evidence="1">Multi-pass membrane protein</topology>
    </subcellularLocation>
</comment>
<feature type="transmembrane region" description="Helical" evidence="7">
    <location>
        <begin position="889"/>
        <end position="912"/>
    </location>
</feature>
<evidence type="ECO:0000256" key="7">
    <source>
        <dbReference type="SAM" id="Phobius"/>
    </source>
</evidence>
<feature type="transmembrane region" description="Helical" evidence="7">
    <location>
        <begin position="224"/>
        <end position="255"/>
    </location>
</feature>
<evidence type="ECO:0000256" key="3">
    <source>
        <dbReference type="ARBA" id="ARBA00022475"/>
    </source>
</evidence>
<feature type="transmembrane region" description="Helical" evidence="7">
    <location>
        <begin position="817"/>
        <end position="839"/>
    </location>
</feature>
<gene>
    <name evidence="9" type="ORF">AWC05_17395</name>
</gene>
<protein>
    <recommendedName>
        <fullName evidence="8">Membrane transport protein MMPL domain-containing protein</fullName>
    </recommendedName>
</protein>
<proteinExistence type="inferred from homology"/>
<evidence type="ECO:0000256" key="1">
    <source>
        <dbReference type="ARBA" id="ARBA00004651"/>
    </source>
</evidence>
<dbReference type="NCBIfam" id="TIGR00833">
    <property type="entry name" value="actII"/>
    <property type="match status" value="1"/>
</dbReference>
<dbReference type="FunFam" id="1.20.1640.10:FF:000020">
    <property type="entry name" value="Transmembrane transport protein MmpL10"/>
    <property type="match status" value="1"/>
</dbReference>
<dbReference type="InterPro" id="IPR004869">
    <property type="entry name" value="MMPL_dom"/>
</dbReference>
<keyword evidence="6 7" id="KW-0472">Membrane</keyword>
<name>A0A1X1UCC0_MYCFL</name>
<feature type="transmembrane region" description="Helical" evidence="7">
    <location>
        <begin position="845"/>
        <end position="868"/>
    </location>
</feature>
<evidence type="ECO:0000256" key="4">
    <source>
        <dbReference type="ARBA" id="ARBA00022692"/>
    </source>
</evidence>
<keyword evidence="5 7" id="KW-1133">Transmembrane helix</keyword>
<dbReference type="PANTHER" id="PTHR33406">
    <property type="entry name" value="MEMBRANE PROTEIN MJ1562-RELATED"/>
    <property type="match status" value="1"/>
</dbReference>
<evidence type="ECO:0000256" key="2">
    <source>
        <dbReference type="ARBA" id="ARBA00010157"/>
    </source>
</evidence>
<feature type="domain" description="Membrane transport protein MMPL" evidence="8">
    <location>
        <begin position="81"/>
        <end position="409"/>
    </location>
</feature>
<comment type="caution">
    <text evidence="9">The sequence shown here is derived from an EMBL/GenBank/DDBJ whole genome shotgun (WGS) entry which is preliminary data.</text>
</comment>
<reference evidence="9 10" key="1">
    <citation type="submission" date="2016-01" db="EMBL/GenBank/DDBJ databases">
        <title>The new phylogeny of the genus Mycobacterium.</title>
        <authorList>
            <person name="Tarcisio F."/>
            <person name="Conor M."/>
            <person name="Antonella G."/>
            <person name="Elisabetta G."/>
            <person name="Giulia F.S."/>
            <person name="Sara T."/>
            <person name="Anna F."/>
            <person name="Clotilde B."/>
            <person name="Roberto B."/>
            <person name="Veronica D.S."/>
            <person name="Fabio R."/>
            <person name="Monica P."/>
            <person name="Olivier J."/>
            <person name="Enrico T."/>
            <person name="Nicola S."/>
        </authorList>
    </citation>
    <scope>NUCLEOTIDE SEQUENCE [LARGE SCALE GENOMIC DNA]</scope>
    <source>
        <strain evidence="9 10">DSM 44852</strain>
    </source>
</reference>
<feature type="transmembrane region" description="Helical" evidence="7">
    <location>
        <begin position="405"/>
        <end position="427"/>
    </location>
</feature>
<dbReference type="EMBL" id="LQOV01000008">
    <property type="protein sequence ID" value="ORV54378.1"/>
    <property type="molecule type" value="Genomic_DNA"/>
</dbReference>
<evidence type="ECO:0000256" key="6">
    <source>
        <dbReference type="ARBA" id="ARBA00023136"/>
    </source>
</evidence>
<dbReference type="AlphaFoldDB" id="A0A1X1UCC0"/>
<organism evidence="9 10">
    <name type="scientific">Mycobacterium florentinum</name>
    <dbReference type="NCBI Taxonomy" id="292462"/>
    <lineage>
        <taxon>Bacteria</taxon>
        <taxon>Bacillati</taxon>
        <taxon>Actinomycetota</taxon>
        <taxon>Actinomycetes</taxon>
        <taxon>Mycobacteriales</taxon>
        <taxon>Mycobacteriaceae</taxon>
        <taxon>Mycobacterium</taxon>
        <taxon>Mycobacterium simiae complex</taxon>
    </lineage>
</organism>
<feature type="domain" description="Membrane transport protein MMPL" evidence="8">
    <location>
        <begin position="629"/>
        <end position="970"/>
    </location>
</feature>
<comment type="similarity">
    <text evidence="2">Belongs to the resistance-nodulation-cell division (RND) (TC 2.A.6) family. MmpL subfamily.</text>
</comment>
<dbReference type="InterPro" id="IPR004707">
    <property type="entry name" value="MmpL_fam"/>
</dbReference>
<feature type="transmembrane region" description="Helical" evidence="7">
    <location>
        <begin position="356"/>
        <end position="384"/>
    </location>
</feature>
<dbReference type="Proteomes" id="UP000193010">
    <property type="component" value="Unassembled WGS sequence"/>
</dbReference>
<feature type="transmembrane region" description="Helical" evidence="7">
    <location>
        <begin position="275"/>
        <end position="299"/>
    </location>
</feature>
<dbReference type="STRING" id="292462.AWC05_17395"/>
<keyword evidence="3" id="KW-1003">Cell membrane</keyword>
<dbReference type="Gene3D" id="1.20.1640.10">
    <property type="entry name" value="Multidrug efflux transporter AcrB transmembrane domain"/>
    <property type="match status" value="2"/>
</dbReference>
<dbReference type="PANTHER" id="PTHR33406:SF6">
    <property type="entry name" value="MEMBRANE PROTEIN YDGH-RELATED"/>
    <property type="match status" value="1"/>
</dbReference>
<feature type="transmembrane region" description="Helical" evidence="7">
    <location>
        <begin position="44"/>
        <end position="67"/>
    </location>
</feature>
<keyword evidence="4 7" id="KW-0812">Transmembrane</keyword>
<feature type="transmembrane region" description="Helical" evidence="7">
    <location>
        <begin position="789"/>
        <end position="810"/>
    </location>
</feature>
<evidence type="ECO:0000256" key="5">
    <source>
        <dbReference type="ARBA" id="ARBA00022989"/>
    </source>
</evidence>
<feature type="transmembrane region" description="Helical" evidence="7">
    <location>
        <begin position="918"/>
        <end position="941"/>
    </location>
</feature>